<organism evidence="1 2">
    <name type="scientific">Goodea atripinnis</name>
    <dbReference type="NCBI Taxonomy" id="208336"/>
    <lineage>
        <taxon>Eukaryota</taxon>
        <taxon>Metazoa</taxon>
        <taxon>Chordata</taxon>
        <taxon>Craniata</taxon>
        <taxon>Vertebrata</taxon>
        <taxon>Euteleostomi</taxon>
        <taxon>Actinopterygii</taxon>
        <taxon>Neopterygii</taxon>
        <taxon>Teleostei</taxon>
        <taxon>Neoteleostei</taxon>
        <taxon>Acanthomorphata</taxon>
        <taxon>Ovalentaria</taxon>
        <taxon>Atherinomorphae</taxon>
        <taxon>Cyprinodontiformes</taxon>
        <taxon>Goodeidae</taxon>
        <taxon>Goodea</taxon>
    </lineage>
</organism>
<accession>A0ABV0MKA9</accession>
<protein>
    <recommendedName>
        <fullName evidence="3">Endonuclease</fullName>
    </recommendedName>
</protein>
<evidence type="ECO:0000313" key="1">
    <source>
        <dbReference type="EMBL" id="MEQ2158502.1"/>
    </source>
</evidence>
<reference evidence="1 2" key="1">
    <citation type="submission" date="2021-06" db="EMBL/GenBank/DDBJ databases">
        <authorList>
            <person name="Palmer J.M."/>
        </authorList>
    </citation>
    <scope>NUCLEOTIDE SEQUENCE [LARGE SCALE GENOMIC DNA]</scope>
    <source>
        <strain evidence="1 2">GA_2019</strain>
        <tissue evidence="1">Muscle</tissue>
    </source>
</reference>
<keyword evidence="2" id="KW-1185">Reference proteome</keyword>
<evidence type="ECO:0008006" key="3">
    <source>
        <dbReference type="Google" id="ProtNLM"/>
    </source>
</evidence>
<sequence length="171" mass="18966">MTIASAVVLQSTCGKGFCQLCLRIYCGICLNMTLPTDEILPIKGSLAFGVVRHATWITGHNGYPWPSALTNTFDLIITNPHHVIGTVLSRRAHRMSSQVGTMLQLWGEELEATGPCRYRLLRRWQARHDPLRPMWAMTFPSHVHGVALRPLLGRKGGSIAQAVMIRLVGGR</sequence>
<comment type="caution">
    <text evidence="1">The sequence shown here is derived from an EMBL/GenBank/DDBJ whole genome shotgun (WGS) entry which is preliminary data.</text>
</comment>
<name>A0ABV0MKA9_9TELE</name>
<dbReference type="EMBL" id="JAHRIO010000855">
    <property type="protein sequence ID" value="MEQ2158502.1"/>
    <property type="molecule type" value="Genomic_DNA"/>
</dbReference>
<dbReference type="Proteomes" id="UP001476798">
    <property type="component" value="Unassembled WGS sequence"/>
</dbReference>
<proteinExistence type="predicted"/>
<evidence type="ECO:0000313" key="2">
    <source>
        <dbReference type="Proteomes" id="UP001476798"/>
    </source>
</evidence>
<gene>
    <name evidence="1" type="ORF">GOODEAATRI_013013</name>
</gene>